<organism evidence="4 5">
    <name type="scientific">Actinophytocola glycyrrhizae</name>
    <dbReference type="NCBI Taxonomy" id="2044873"/>
    <lineage>
        <taxon>Bacteria</taxon>
        <taxon>Bacillati</taxon>
        <taxon>Actinomycetota</taxon>
        <taxon>Actinomycetes</taxon>
        <taxon>Pseudonocardiales</taxon>
        <taxon>Pseudonocardiaceae</taxon>
    </lineage>
</organism>
<evidence type="ECO:0000256" key="2">
    <source>
        <dbReference type="ARBA" id="ARBA00023326"/>
    </source>
</evidence>
<dbReference type="InterPro" id="IPR013783">
    <property type="entry name" value="Ig-like_fold"/>
</dbReference>
<dbReference type="EMBL" id="JBHSIS010000038">
    <property type="protein sequence ID" value="MFC4859496.1"/>
    <property type="molecule type" value="Genomic_DNA"/>
</dbReference>
<keyword evidence="1" id="KW-0326">Glycosidase</keyword>
<gene>
    <name evidence="4" type="ORF">ACFPCV_38895</name>
</gene>
<name>A0ABV9SGH5_9PSEU</name>
<accession>A0ABV9SGH5</accession>
<keyword evidence="5" id="KW-1185">Reference proteome</keyword>
<dbReference type="PROSITE" id="PS50853">
    <property type="entry name" value="FN3"/>
    <property type="match status" value="1"/>
</dbReference>
<reference evidence="5" key="1">
    <citation type="journal article" date="2019" name="Int. J. Syst. Evol. Microbiol.">
        <title>The Global Catalogue of Microorganisms (GCM) 10K type strain sequencing project: providing services to taxonomists for standard genome sequencing and annotation.</title>
        <authorList>
            <consortium name="The Broad Institute Genomics Platform"/>
            <consortium name="The Broad Institute Genome Sequencing Center for Infectious Disease"/>
            <person name="Wu L."/>
            <person name="Ma J."/>
        </authorList>
    </citation>
    <scope>NUCLEOTIDE SEQUENCE [LARGE SCALE GENOMIC DNA]</scope>
    <source>
        <strain evidence="5">ZS-22-S1</strain>
    </source>
</reference>
<proteinExistence type="predicted"/>
<evidence type="ECO:0000313" key="4">
    <source>
        <dbReference type="EMBL" id="MFC4859496.1"/>
    </source>
</evidence>
<keyword evidence="2" id="KW-0624">Polysaccharide degradation</keyword>
<evidence type="ECO:0000313" key="5">
    <source>
        <dbReference type="Proteomes" id="UP001595859"/>
    </source>
</evidence>
<protein>
    <recommendedName>
        <fullName evidence="3">Fibronectin type-III domain-containing protein</fullName>
    </recommendedName>
</protein>
<comment type="caution">
    <text evidence="4">The sequence shown here is derived from an EMBL/GenBank/DDBJ whole genome shotgun (WGS) entry which is preliminary data.</text>
</comment>
<evidence type="ECO:0000259" key="3">
    <source>
        <dbReference type="PROSITE" id="PS50853"/>
    </source>
</evidence>
<dbReference type="InterPro" id="IPR003961">
    <property type="entry name" value="FN3_dom"/>
</dbReference>
<evidence type="ECO:0000256" key="1">
    <source>
        <dbReference type="ARBA" id="ARBA00023295"/>
    </source>
</evidence>
<dbReference type="SUPFAM" id="SSF49265">
    <property type="entry name" value="Fibronectin type III"/>
    <property type="match status" value="1"/>
</dbReference>
<dbReference type="Proteomes" id="UP001595859">
    <property type="component" value="Unassembled WGS sequence"/>
</dbReference>
<dbReference type="Gene3D" id="2.60.40.10">
    <property type="entry name" value="Immunoglobulins"/>
    <property type="match status" value="1"/>
</dbReference>
<keyword evidence="1" id="KW-0378">Hydrolase</keyword>
<dbReference type="RefSeq" id="WP_378062613.1">
    <property type="nucleotide sequence ID" value="NZ_JBHSIS010000038.1"/>
</dbReference>
<dbReference type="InterPro" id="IPR036116">
    <property type="entry name" value="FN3_sf"/>
</dbReference>
<sequence>MPTRRRVLVWLGAVALIAGSVITLRVTDDSLSSGTESDGPRTPVTVERFAADNVVLPAEGREPAPPARVVASPERGALRVSWAQALPGGQAPAGAAGYEVRWRPENGNGTDRDFGTRFVATPDVRLDGLTDDRAHVVEVRSVDAFGQRSEPAVTTGTPGETDETPAALLTGLHDEFTDPAAYGDRWHLAGYRGCVDVVDERGQGLPIELSCGADLAMLRARQPMTLTAPSPSGEVGRVAVWTDTAGTGGELTITLAPGPVDRVGADTQRANRFPPRDAALPGGTIRVGVDDGGVHVSAAPDVPGVAPPELEVFPAPVRGPNVTHLFEVVLTTSGLRVYQDGLPVAVAGVVPSWRSASVLLGFRGPERRRSRVHLAAAGFTGPASAAPPVAEVPVNAGTQRVLGLTEQAPQLGIARTPLRQATAARLVATLMVAEGMDPRGVVMQFGDLRVPARPVVAAPSAEDGAALTVVADVPAALLGAGGTDSITPFVLRAPGATQQVRLVETYLQLTPAAGWTPPSPALERPRPTGADVPPSVDAVLCNSAGEPLNSAVVPPRGQIVLKVDLDASTSQWATGTIGGVQGFEVWLDGGLIAGVPTRADGPGLGGQHALSIATGGLARGAHVLEVREYTMAGDERPVSAVLNFTVR</sequence>
<feature type="domain" description="Fibronectin type-III" evidence="3">
    <location>
        <begin position="62"/>
        <end position="164"/>
    </location>
</feature>
<keyword evidence="2" id="KW-0119">Carbohydrate metabolism</keyword>